<keyword evidence="1" id="KW-0472">Membrane</keyword>
<evidence type="ECO:0000256" key="1">
    <source>
        <dbReference type="SAM" id="Phobius"/>
    </source>
</evidence>
<dbReference type="RefSeq" id="WP_058582233.1">
    <property type="nucleotide sequence ID" value="NZ_LOPU01000029.1"/>
</dbReference>
<keyword evidence="3" id="KW-1185">Reference proteome</keyword>
<dbReference type="AlphaFoldDB" id="A0A0W1R6P0"/>
<dbReference type="Pfam" id="PF14102">
    <property type="entry name" value="Caps_synth_CapC"/>
    <property type="match status" value="1"/>
</dbReference>
<feature type="transmembrane region" description="Helical" evidence="1">
    <location>
        <begin position="259"/>
        <end position="278"/>
    </location>
</feature>
<protein>
    <recommendedName>
        <fullName evidence="4">Capsule biosynthesis CapC</fullName>
    </recommendedName>
</protein>
<feature type="transmembrane region" description="Helical" evidence="1">
    <location>
        <begin position="212"/>
        <end position="229"/>
    </location>
</feature>
<gene>
    <name evidence="2" type="ORF">AUR64_14875</name>
</gene>
<name>A0A0W1R6P0_9EURY</name>
<accession>A0A0W1R6P0</accession>
<dbReference type="EMBL" id="LOPU01000029">
    <property type="protein sequence ID" value="KTG09080.1"/>
    <property type="molecule type" value="Genomic_DNA"/>
</dbReference>
<evidence type="ECO:0000313" key="3">
    <source>
        <dbReference type="Proteomes" id="UP000054387"/>
    </source>
</evidence>
<feature type="transmembrane region" description="Helical" evidence="1">
    <location>
        <begin position="314"/>
        <end position="333"/>
    </location>
</feature>
<feature type="transmembrane region" description="Helical" evidence="1">
    <location>
        <begin position="235"/>
        <end position="252"/>
    </location>
</feature>
<keyword evidence="1" id="KW-1133">Transmembrane helix</keyword>
<dbReference type="OrthoDB" id="240491at2157"/>
<keyword evidence="1" id="KW-0812">Transmembrane</keyword>
<feature type="transmembrane region" description="Helical" evidence="1">
    <location>
        <begin position="188"/>
        <end position="205"/>
    </location>
</feature>
<feature type="transmembrane region" description="Helical" evidence="1">
    <location>
        <begin position="75"/>
        <end position="97"/>
    </location>
</feature>
<dbReference type="InterPro" id="IPR008338">
    <property type="entry name" value="Capsule_biosynth_CapC"/>
</dbReference>
<feature type="transmembrane region" description="Helical" evidence="1">
    <location>
        <begin position="43"/>
        <end position="63"/>
    </location>
</feature>
<dbReference type="GO" id="GO:0045227">
    <property type="term" value="P:capsule polysaccharide biosynthetic process"/>
    <property type="evidence" value="ECO:0007669"/>
    <property type="project" value="InterPro"/>
</dbReference>
<organism evidence="2 3">
    <name type="scientific">Haloprofundus marisrubri</name>
    <dbReference type="NCBI Taxonomy" id="1514971"/>
    <lineage>
        <taxon>Archaea</taxon>
        <taxon>Methanobacteriati</taxon>
        <taxon>Methanobacteriota</taxon>
        <taxon>Stenosarchaea group</taxon>
        <taxon>Halobacteria</taxon>
        <taxon>Halobacteriales</taxon>
        <taxon>Haloferacaceae</taxon>
        <taxon>Haloprofundus</taxon>
    </lineage>
</organism>
<dbReference type="GO" id="GO:0016020">
    <property type="term" value="C:membrane"/>
    <property type="evidence" value="ECO:0007669"/>
    <property type="project" value="InterPro"/>
</dbReference>
<comment type="caution">
    <text evidence="2">The sequence shown here is derived from an EMBL/GenBank/DDBJ whole genome shotgun (WGS) entry which is preliminary data.</text>
</comment>
<dbReference type="Proteomes" id="UP000054387">
    <property type="component" value="Unassembled WGS sequence"/>
</dbReference>
<evidence type="ECO:0000313" key="2">
    <source>
        <dbReference type="EMBL" id="KTG09080.1"/>
    </source>
</evidence>
<evidence type="ECO:0008006" key="4">
    <source>
        <dbReference type="Google" id="ProtNLM"/>
    </source>
</evidence>
<reference evidence="2 3" key="1">
    <citation type="submission" date="2015-12" db="EMBL/GenBank/DDBJ databases">
        <title>Haloprofundus marisrubri gen. nov., sp. nov., an extremely halophilic archaeon isolated from the Discovery deep brine-seawater interface in the Red Sea.</title>
        <authorList>
            <person name="Zhang G."/>
            <person name="Stingl U."/>
            <person name="Rashid M."/>
        </authorList>
    </citation>
    <scope>NUCLEOTIDE SEQUENCE [LARGE SCALE GENOMIC DNA]</scope>
    <source>
        <strain evidence="2 3">SB9</strain>
    </source>
</reference>
<feature type="transmembrane region" description="Helical" evidence="1">
    <location>
        <begin position="345"/>
        <end position="365"/>
    </location>
</feature>
<feature type="transmembrane region" description="Helical" evidence="1">
    <location>
        <begin position="284"/>
        <end position="302"/>
    </location>
</feature>
<feature type="transmembrane region" description="Helical" evidence="1">
    <location>
        <begin position="131"/>
        <end position="149"/>
    </location>
</feature>
<feature type="transmembrane region" description="Helical" evidence="1">
    <location>
        <begin position="103"/>
        <end position="119"/>
    </location>
</feature>
<sequence>MLVAGLIMVVGLLGVAVITQRYGYRLGGTITVGVLAVYTLKNVVMLPVFLLSTLIAYIGLSVLKERTLIFGRSELVASIFIGSAIPLAILVALSGVVGDRLRAVVFIGSILPGLAAYNYHQLKPQYRLPDIATATGLYAGLLALGWLLVTPATAQTLGTLTPPVLFADTADIAVYKGAVTATATEPVIIQRTLLVVLLLAGMGLSELARSRFGVRLGIISLALLAVYALASAWLVALYLVTLLASFLFIELLHRRTLLYGRVLIGLGTAFAVVLVVPLAVYSPVVRGLSAFFVGILAGVNAYNRHVTPSAERPTRTALVVAVFLPLFALALAVGDPLSGALVTELTPVVGVVLVAGTLVAAAVAFSRHVERPSDEDVFRNSVLSGGDGT</sequence>
<proteinExistence type="predicted"/>